<reference evidence="1 2" key="1">
    <citation type="journal article" date="2018" name="Front. Microbiol.">
        <title>Genome-Wide Analysis of Corynespora cassiicola Leaf Fall Disease Putative Effectors.</title>
        <authorList>
            <person name="Lopez D."/>
            <person name="Ribeiro S."/>
            <person name="Label P."/>
            <person name="Fumanal B."/>
            <person name="Venisse J.S."/>
            <person name="Kohler A."/>
            <person name="de Oliveira R.R."/>
            <person name="Labutti K."/>
            <person name="Lipzen A."/>
            <person name="Lail K."/>
            <person name="Bauer D."/>
            <person name="Ohm R.A."/>
            <person name="Barry K.W."/>
            <person name="Spatafora J."/>
            <person name="Grigoriev I.V."/>
            <person name="Martin F.M."/>
            <person name="Pujade-Renaud V."/>
        </authorList>
    </citation>
    <scope>NUCLEOTIDE SEQUENCE [LARGE SCALE GENOMIC DNA]</scope>
    <source>
        <strain evidence="1 2">Philippines</strain>
    </source>
</reference>
<name>A0A2T2N037_CORCC</name>
<protein>
    <submittedName>
        <fullName evidence="1">Uncharacterized protein</fullName>
    </submittedName>
</protein>
<proteinExistence type="predicted"/>
<organism evidence="1 2">
    <name type="scientific">Corynespora cassiicola Philippines</name>
    <dbReference type="NCBI Taxonomy" id="1448308"/>
    <lineage>
        <taxon>Eukaryota</taxon>
        <taxon>Fungi</taxon>
        <taxon>Dikarya</taxon>
        <taxon>Ascomycota</taxon>
        <taxon>Pezizomycotina</taxon>
        <taxon>Dothideomycetes</taxon>
        <taxon>Pleosporomycetidae</taxon>
        <taxon>Pleosporales</taxon>
        <taxon>Corynesporascaceae</taxon>
        <taxon>Corynespora</taxon>
    </lineage>
</organism>
<dbReference type="Proteomes" id="UP000240883">
    <property type="component" value="Unassembled WGS sequence"/>
</dbReference>
<accession>A0A2T2N037</accession>
<keyword evidence="2" id="KW-1185">Reference proteome</keyword>
<feature type="non-terminal residue" evidence="1">
    <location>
        <position position="145"/>
    </location>
</feature>
<feature type="non-terminal residue" evidence="1">
    <location>
        <position position="1"/>
    </location>
</feature>
<evidence type="ECO:0000313" key="1">
    <source>
        <dbReference type="EMBL" id="PSN58815.1"/>
    </source>
</evidence>
<gene>
    <name evidence="1" type="ORF">BS50DRAFT_472866</name>
</gene>
<dbReference type="EMBL" id="KZ678192">
    <property type="protein sequence ID" value="PSN58815.1"/>
    <property type="molecule type" value="Genomic_DNA"/>
</dbReference>
<dbReference type="AlphaFoldDB" id="A0A2T2N037"/>
<dbReference type="STRING" id="1448308.A0A2T2N037"/>
<sequence length="145" mass="16687">KEADHSLLSNGKCWLGLFHDPVIVKDYPVLHRMESDTGLDVSLRVIPRLIQARRITSFDGKVFIKGFCAMLVLHKHTKSMFVWHMLMNKDGRHISYLDSAFSGLEMKDLDKMVLCSFGSARHIIGWCSNANSWAGKSFYKYKLHR</sequence>
<dbReference type="OrthoDB" id="1577640at2759"/>
<evidence type="ECO:0000313" key="2">
    <source>
        <dbReference type="Proteomes" id="UP000240883"/>
    </source>
</evidence>